<keyword evidence="2" id="KW-0560">Oxidoreductase</keyword>
<comment type="caution">
    <text evidence="4">The sequence shown here is derived from an EMBL/GenBank/DDBJ whole genome shotgun (WGS) entry which is preliminary data.</text>
</comment>
<reference evidence="4 5" key="1">
    <citation type="submission" date="2018-10" db="EMBL/GenBank/DDBJ databases">
        <title>Anaerotruncus faecis sp. nov., isolated from human feces.</title>
        <authorList>
            <person name="Wang Y.-J."/>
        </authorList>
    </citation>
    <scope>NUCLEOTIDE SEQUENCE [LARGE SCALE GENOMIC DNA]</scope>
    <source>
        <strain evidence="4 5">22A2-44</strain>
    </source>
</reference>
<dbReference type="Gene3D" id="3.40.50.720">
    <property type="entry name" value="NAD(P)-binding Rossmann-like Domain"/>
    <property type="match status" value="1"/>
</dbReference>
<evidence type="ECO:0000313" key="5">
    <source>
        <dbReference type="Proteomes" id="UP000276301"/>
    </source>
</evidence>
<evidence type="ECO:0000259" key="3">
    <source>
        <dbReference type="SMART" id="SM00822"/>
    </source>
</evidence>
<comment type="similarity">
    <text evidence="1">Belongs to the short-chain dehydrogenases/reductases (SDR) family.</text>
</comment>
<evidence type="ECO:0000256" key="1">
    <source>
        <dbReference type="ARBA" id="ARBA00006484"/>
    </source>
</evidence>
<organism evidence="4 5">
    <name type="scientific">Anaerotruncus massiliensis</name>
    <name type="common">ex Liu et al. 2021</name>
    <dbReference type="NCBI Taxonomy" id="2321404"/>
    <lineage>
        <taxon>Bacteria</taxon>
        <taxon>Bacillati</taxon>
        <taxon>Bacillota</taxon>
        <taxon>Clostridia</taxon>
        <taxon>Eubacteriales</taxon>
        <taxon>Oscillospiraceae</taxon>
        <taxon>Anaerotruncus</taxon>
    </lineage>
</organism>
<dbReference type="InterPro" id="IPR002347">
    <property type="entry name" value="SDR_fam"/>
</dbReference>
<accession>A0A498CN28</accession>
<protein>
    <submittedName>
        <fullName evidence="4">SDR family oxidoreductase</fullName>
    </submittedName>
</protein>
<dbReference type="PANTHER" id="PTHR42760:SF5">
    <property type="entry name" value="2-DEHYDRO-3-DEOXY-D-GLUCONATE 5-DEHYDROGENASE"/>
    <property type="match status" value="1"/>
</dbReference>
<sequence>MKLFDVKGKRAIVTGGSRGLGGAMAAGLMEHGCKVAVIAASPQTAERVAAFARPGWEYGCVAADLSRQEERERAFRESLELLDGRVDLLVNAAGIQRKHPCAEFPLPDWQEVLEVNLTATFAMCQLAGNRMLAQGRGKIINIASMGSYFGSVNVPAYVASKGGVVQLTKALSNEWSGRGVCVNAIAPGYMHTDLTVFLMRDETRNREILSRIPMGRWGEPEDLVGTVLFLASAASDYITGAVIPVDGGFLGR</sequence>
<dbReference type="InterPro" id="IPR057326">
    <property type="entry name" value="KR_dom"/>
</dbReference>
<dbReference type="PRINTS" id="PR00081">
    <property type="entry name" value="GDHRDH"/>
</dbReference>
<dbReference type="SUPFAM" id="SSF51735">
    <property type="entry name" value="NAD(P)-binding Rossmann-fold domains"/>
    <property type="match status" value="1"/>
</dbReference>
<dbReference type="Proteomes" id="UP000276301">
    <property type="component" value="Unassembled WGS sequence"/>
</dbReference>
<dbReference type="EMBL" id="RCHT01000005">
    <property type="protein sequence ID" value="RLL12807.1"/>
    <property type="molecule type" value="Genomic_DNA"/>
</dbReference>
<dbReference type="GO" id="GO:0008206">
    <property type="term" value="P:bile acid metabolic process"/>
    <property type="evidence" value="ECO:0007669"/>
    <property type="project" value="UniProtKB-ARBA"/>
</dbReference>
<keyword evidence="5" id="KW-1185">Reference proteome</keyword>
<dbReference type="RefSeq" id="WP_121586454.1">
    <property type="nucleotide sequence ID" value="NZ_RCHT01000005.1"/>
</dbReference>
<dbReference type="InterPro" id="IPR036291">
    <property type="entry name" value="NAD(P)-bd_dom_sf"/>
</dbReference>
<dbReference type="AlphaFoldDB" id="A0A498CN28"/>
<dbReference type="SMART" id="SM00822">
    <property type="entry name" value="PKS_KR"/>
    <property type="match status" value="1"/>
</dbReference>
<evidence type="ECO:0000256" key="2">
    <source>
        <dbReference type="ARBA" id="ARBA00023002"/>
    </source>
</evidence>
<dbReference type="Pfam" id="PF13561">
    <property type="entry name" value="adh_short_C2"/>
    <property type="match status" value="1"/>
</dbReference>
<dbReference type="PROSITE" id="PS00061">
    <property type="entry name" value="ADH_SHORT"/>
    <property type="match status" value="1"/>
</dbReference>
<evidence type="ECO:0000313" key="4">
    <source>
        <dbReference type="EMBL" id="RLL12807.1"/>
    </source>
</evidence>
<dbReference type="FunFam" id="3.40.50.720:FF:000084">
    <property type="entry name" value="Short-chain dehydrogenase reductase"/>
    <property type="match status" value="1"/>
</dbReference>
<gene>
    <name evidence="4" type="ORF">D4A47_05225</name>
</gene>
<dbReference type="InterPro" id="IPR020904">
    <property type="entry name" value="Sc_DH/Rdtase_CS"/>
</dbReference>
<dbReference type="PANTHER" id="PTHR42760">
    <property type="entry name" value="SHORT-CHAIN DEHYDROGENASES/REDUCTASES FAMILY MEMBER"/>
    <property type="match status" value="1"/>
</dbReference>
<dbReference type="PRINTS" id="PR00080">
    <property type="entry name" value="SDRFAMILY"/>
</dbReference>
<feature type="domain" description="Ketoreductase" evidence="3">
    <location>
        <begin position="9"/>
        <end position="188"/>
    </location>
</feature>
<proteinExistence type="inferred from homology"/>
<dbReference type="GO" id="GO:0016616">
    <property type="term" value="F:oxidoreductase activity, acting on the CH-OH group of donors, NAD or NADP as acceptor"/>
    <property type="evidence" value="ECO:0007669"/>
    <property type="project" value="TreeGrafter"/>
</dbReference>
<name>A0A498CN28_9FIRM</name>